<dbReference type="EMBL" id="JAABOA010000543">
    <property type="protein sequence ID" value="KAF9583946.1"/>
    <property type="molecule type" value="Genomic_DNA"/>
</dbReference>
<gene>
    <name evidence="2" type="ORF">BGW38_008051</name>
</gene>
<keyword evidence="3" id="KW-1185">Reference proteome</keyword>
<dbReference type="Gene3D" id="3.40.50.150">
    <property type="entry name" value="Vaccinia Virus protein VP39"/>
    <property type="match status" value="1"/>
</dbReference>
<reference evidence="2" key="1">
    <citation type="journal article" date="2020" name="Fungal Divers.">
        <title>Resolving the Mortierellaceae phylogeny through synthesis of multi-gene phylogenetics and phylogenomics.</title>
        <authorList>
            <person name="Vandepol N."/>
            <person name="Liber J."/>
            <person name="Desiro A."/>
            <person name="Na H."/>
            <person name="Kennedy M."/>
            <person name="Barry K."/>
            <person name="Grigoriev I.V."/>
            <person name="Miller A.N."/>
            <person name="O'Donnell K."/>
            <person name="Stajich J.E."/>
            <person name="Bonito G."/>
        </authorList>
    </citation>
    <scope>NUCLEOTIDE SEQUENCE</scope>
    <source>
        <strain evidence="2">KOD1015</strain>
    </source>
</reference>
<dbReference type="Pfam" id="PF10294">
    <property type="entry name" value="Methyltransf_16"/>
    <property type="match status" value="2"/>
</dbReference>
<dbReference type="InterPro" id="IPR029063">
    <property type="entry name" value="SAM-dependent_MTases_sf"/>
</dbReference>
<dbReference type="OrthoDB" id="443981at2759"/>
<dbReference type="PANTHER" id="PTHR14614">
    <property type="entry name" value="HEPATOCELLULAR CARCINOMA-ASSOCIATED ANTIGEN"/>
    <property type="match status" value="1"/>
</dbReference>
<dbReference type="PANTHER" id="PTHR14614:SF109">
    <property type="entry name" value="RIBOSOMAL LYSINE N-METHYLTRANSFERASE 5"/>
    <property type="match status" value="1"/>
</dbReference>
<feature type="compositionally biased region" description="Basic residues" evidence="1">
    <location>
        <begin position="123"/>
        <end position="133"/>
    </location>
</feature>
<feature type="compositionally biased region" description="Basic and acidic residues" evidence="1">
    <location>
        <begin position="165"/>
        <end position="174"/>
    </location>
</feature>
<evidence type="ECO:0000313" key="2">
    <source>
        <dbReference type="EMBL" id="KAF9583946.1"/>
    </source>
</evidence>
<feature type="compositionally biased region" description="Low complexity" evidence="1">
    <location>
        <begin position="337"/>
        <end position="358"/>
    </location>
</feature>
<organism evidence="2 3">
    <name type="scientific">Lunasporangiospora selenospora</name>
    <dbReference type="NCBI Taxonomy" id="979761"/>
    <lineage>
        <taxon>Eukaryota</taxon>
        <taxon>Fungi</taxon>
        <taxon>Fungi incertae sedis</taxon>
        <taxon>Mucoromycota</taxon>
        <taxon>Mortierellomycotina</taxon>
        <taxon>Mortierellomycetes</taxon>
        <taxon>Mortierellales</taxon>
        <taxon>Mortierellaceae</taxon>
        <taxon>Lunasporangiospora</taxon>
    </lineage>
</organism>
<evidence type="ECO:0000313" key="3">
    <source>
        <dbReference type="Proteomes" id="UP000780801"/>
    </source>
</evidence>
<name>A0A9P6KGD8_9FUNG</name>
<comment type="caution">
    <text evidence="2">The sequence shown here is derived from an EMBL/GenBank/DDBJ whole genome shotgun (WGS) entry which is preliminary data.</text>
</comment>
<feature type="region of interest" description="Disordered" evidence="1">
    <location>
        <begin position="121"/>
        <end position="174"/>
    </location>
</feature>
<evidence type="ECO:0000256" key="1">
    <source>
        <dbReference type="SAM" id="MobiDB-lite"/>
    </source>
</evidence>
<dbReference type="GO" id="GO:0032991">
    <property type="term" value="C:protein-containing complex"/>
    <property type="evidence" value="ECO:0007669"/>
    <property type="project" value="TreeGrafter"/>
</dbReference>
<dbReference type="AlphaFoldDB" id="A0A9P6KGD8"/>
<feature type="compositionally biased region" description="Basic residues" evidence="1">
    <location>
        <begin position="359"/>
        <end position="368"/>
    </location>
</feature>
<feature type="compositionally biased region" description="Acidic residues" evidence="1">
    <location>
        <begin position="237"/>
        <end position="260"/>
    </location>
</feature>
<sequence>MTATSPTTTPTVSVAKALLGSRQQRKMSKRPNSGPVSRTAASPTSPSSPTIPTVSGLGSGSGLGSTRVQAPQPKKPIVIHQSLSTLSKPGQTGTVVWDSSIMMAKFLLSIRGLTTNCYAQSIQHRRHRRRSRRQDRSAGNDDSNSNDGTAKETRIKGSAQMQSKAEGEGERVGLQKDAIRKLEEQAEHMIVSENGELLDTLPKLNCGQDLRGELDQDQNIEQAAKGTFVGSGSDSSDGSDYDDEEEDNDEREDANGEGDEGQGRLVFNSAETTILELGSGCGLLGIVMAELCQDLLLTDQSPVLPLLIKNLRKNLDKKYFDRQDGLTSSLSGFAGDGSSSTGGVTSGLTMAESGSLSKAGKKGGRSGKKGSTGNGEDSSVTSARPCLIQVQELVWGQDLDQDLQRGLGVDFVIATDVVYNESVVPKLIQTLEELCQVRERAREGIQSRCGRDYERFLALEESREEDFRSLQAAKGGRSSQGVEAGERQRRRTLDKTVILIAQELRTNYVHQAFIEGLDRAGFVMVRMPQELIDIDYQAGYVIYACFLRSDRTGARIVAI</sequence>
<protein>
    <recommendedName>
        <fullName evidence="4">Methyltransferase</fullName>
    </recommendedName>
</protein>
<feature type="region of interest" description="Disordered" evidence="1">
    <location>
        <begin position="330"/>
        <end position="381"/>
    </location>
</feature>
<dbReference type="GO" id="GO:0005829">
    <property type="term" value="C:cytosol"/>
    <property type="evidence" value="ECO:0007669"/>
    <property type="project" value="TreeGrafter"/>
</dbReference>
<evidence type="ECO:0008006" key="4">
    <source>
        <dbReference type="Google" id="ProtNLM"/>
    </source>
</evidence>
<dbReference type="InterPro" id="IPR019410">
    <property type="entry name" value="Methyltransf_16"/>
</dbReference>
<proteinExistence type="predicted"/>
<dbReference type="Proteomes" id="UP000780801">
    <property type="component" value="Unassembled WGS sequence"/>
</dbReference>
<accession>A0A9P6KGD8</accession>
<feature type="compositionally biased region" description="Low complexity" evidence="1">
    <location>
        <begin position="35"/>
        <end position="56"/>
    </location>
</feature>
<feature type="compositionally biased region" description="Low complexity" evidence="1">
    <location>
        <begin position="1"/>
        <end position="15"/>
    </location>
</feature>
<feature type="region of interest" description="Disordered" evidence="1">
    <location>
        <begin position="224"/>
        <end position="264"/>
    </location>
</feature>
<feature type="region of interest" description="Disordered" evidence="1">
    <location>
        <begin position="1"/>
        <end position="74"/>
    </location>
</feature>